<evidence type="ECO:0000256" key="1">
    <source>
        <dbReference type="SAM" id="SignalP"/>
    </source>
</evidence>
<gene>
    <name evidence="2" type="ORF">SAMN05421751_11469</name>
</gene>
<evidence type="ECO:0000313" key="2">
    <source>
        <dbReference type="EMBL" id="SEG18813.1"/>
    </source>
</evidence>
<proteinExistence type="predicted"/>
<reference evidence="2 3" key="1">
    <citation type="submission" date="2016-10" db="EMBL/GenBank/DDBJ databases">
        <authorList>
            <person name="de Groot N.N."/>
        </authorList>
    </citation>
    <scope>NUCLEOTIDE SEQUENCE [LARGE SCALE GENOMIC DNA]</scope>
    <source>
        <strain evidence="2 3">DSM 23413</strain>
    </source>
</reference>
<sequence length="68" mass="6708">MFKLRTIAAATLALGLAACGDNATEQALYGAGTGMLGSLIVDGDPVVGAIAGGAANVAYCQTYPDKCN</sequence>
<feature type="signal peptide" evidence="1">
    <location>
        <begin position="1"/>
        <end position="23"/>
    </location>
</feature>
<dbReference type="Proteomes" id="UP000236742">
    <property type="component" value="Unassembled WGS sequence"/>
</dbReference>
<accession>A0A1H5Y4D0</accession>
<evidence type="ECO:0000313" key="3">
    <source>
        <dbReference type="Proteomes" id="UP000236742"/>
    </source>
</evidence>
<evidence type="ECO:0008006" key="4">
    <source>
        <dbReference type="Google" id="ProtNLM"/>
    </source>
</evidence>
<feature type="chain" id="PRO_5009290120" description="Osmotically inducible lipoprotein OsmB" evidence="1">
    <location>
        <begin position="24"/>
        <end position="68"/>
    </location>
</feature>
<organism evidence="2 3">
    <name type="scientific">Jhaorihella thermophila</name>
    <dbReference type="NCBI Taxonomy" id="488547"/>
    <lineage>
        <taxon>Bacteria</taxon>
        <taxon>Pseudomonadati</taxon>
        <taxon>Pseudomonadota</taxon>
        <taxon>Alphaproteobacteria</taxon>
        <taxon>Rhodobacterales</taxon>
        <taxon>Paracoccaceae</taxon>
        <taxon>Jhaorihella</taxon>
    </lineage>
</organism>
<dbReference type="RefSeq" id="WP_104008854.1">
    <property type="nucleotide sequence ID" value="NZ_FNVD01000014.1"/>
</dbReference>
<dbReference type="EMBL" id="FNVD01000014">
    <property type="protein sequence ID" value="SEG18813.1"/>
    <property type="molecule type" value="Genomic_DNA"/>
</dbReference>
<keyword evidence="1" id="KW-0732">Signal</keyword>
<name>A0A1H5Y4D0_9RHOB</name>
<keyword evidence="3" id="KW-1185">Reference proteome</keyword>
<dbReference type="AlphaFoldDB" id="A0A1H5Y4D0"/>
<protein>
    <recommendedName>
        <fullName evidence="4">Osmotically inducible lipoprotein OsmB</fullName>
    </recommendedName>
</protein>
<dbReference type="PROSITE" id="PS51257">
    <property type="entry name" value="PROKAR_LIPOPROTEIN"/>
    <property type="match status" value="1"/>
</dbReference>